<dbReference type="PATRIC" id="fig|452.5.peg.1236"/>
<organism evidence="2 3">
    <name type="scientific">Legionella spiritensis</name>
    <dbReference type="NCBI Taxonomy" id="452"/>
    <lineage>
        <taxon>Bacteria</taxon>
        <taxon>Pseudomonadati</taxon>
        <taxon>Pseudomonadota</taxon>
        <taxon>Gammaproteobacteria</taxon>
        <taxon>Legionellales</taxon>
        <taxon>Legionellaceae</taxon>
        <taxon>Legionella</taxon>
    </lineage>
</organism>
<dbReference type="GO" id="GO:0006218">
    <property type="term" value="P:uridine catabolic process"/>
    <property type="evidence" value="ECO:0007669"/>
    <property type="project" value="TreeGrafter"/>
</dbReference>
<name>A0A0W0Z5A9_LEGSP</name>
<sequence>METITDSELILTPAGCIYHLDILPEQIADVVITVGDPERTKRVADFFERIEFTHTHREFTLITGYIADKRLSVLSTGMGTQNIDIVLNELDALVNIDFKRRCVKKNKRRIKIIRIGTSGSVCPSVPINSVVLSSLAVDLTGVTAYYQYSPEPQEARLARDISGQLEGSIPSCTIRAYRACEQLLDVFCQAQHFQPGITVTCNGFYAPQSRPLRAKRLYPDLMEKITTFYNEDGQVANLEMETAALYGFGRILGHQCLSVNAIVADRIGKRFVSDIHALETRTIKQCLDLLIGMTD</sequence>
<evidence type="ECO:0000313" key="2">
    <source>
        <dbReference type="EMBL" id="KTD64309.1"/>
    </source>
</evidence>
<dbReference type="EMBL" id="LNYX01000013">
    <property type="protein sequence ID" value="KTD64309.1"/>
    <property type="molecule type" value="Genomic_DNA"/>
</dbReference>
<dbReference type="GO" id="GO:0005829">
    <property type="term" value="C:cytosol"/>
    <property type="evidence" value="ECO:0007669"/>
    <property type="project" value="TreeGrafter"/>
</dbReference>
<dbReference type="InterPro" id="IPR035994">
    <property type="entry name" value="Nucleoside_phosphorylase_sf"/>
</dbReference>
<dbReference type="RefSeq" id="WP_065238392.1">
    <property type="nucleotide sequence ID" value="NZ_CAAAII010000005.1"/>
</dbReference>
<keyword evidence="3" id="KW-1185">Reference proteome</keyword>
<evidence type="ECO:0000313" key="3">
    <source>
        <dbReference type="Proteomes" id="UP000054877"/>
    </source>
</evidence>
<dbReference type="OrthoDB" id="5296640at2"/>
<feature type="domain" description="Nucleoside phosphorylase" evidence="1">
    <location>
        <begin position="30"/>
        <end position="269"/>
    </location>
</feature>
<dbReference type="Pfam" id="PF01048">
    <property type="entry name" value="PNP_UDP_1"/>
    <property type="match status" value="1"/>
</dbReference>
<comment type="caution">
    <text evidence="2">The sequence shown here is derived from an EMBL/GenBank/DDBJ whole genome shotgun (WGS) entry which is preliminary data.</text>
</comment>
<dbReference type="AlphaFoldDB" id="A0A0W0Z5A9"/>
<dbReference type="PANTHER" id="PTHR43691">
    <property type="entry name" value="URIDINE PHOSPHORYLASE"/>
    <property type="match status" value="1"/>
</dbReference>
<proteinExistence type="predicted"/>
<dbReference type="InterPro" id="IPR000845">
    <property type="entry name" value="Nucleoside_phosphorylase_d"/>
</dbReference>
<dbReference type="Proteomes" id="UP000054877">
    <property type="component" value="Unassembled WGS sequence"/>
</dbReference>
<dbReference type="Gene3D" id="3.40.50.1580">
    <property type="entry name" value="Nucleoside phosphorylase domain"/>
    <property type="match status" value="1"/>
</dbReference>
<evidence type="ECO:0000259" key="1">
    <source>
        <dbReference type="Pfam" id="PF01048"/>
    </source>
</evidence>
<dbReference type="CDD" id="cd00436">
    <property type="entry name" value="UP_TbUP-like"/>
    <property type="match status" value="1"/>
</dbReference>
<protein>
    <submittedName>
        <fullName evidence="2">Purine nucleoside phosphorylase II</fullName>
    </submittedName>
</protein>
<gene>
    <name evidence="2" type="ORF">Lspi_1116</name>
</gene>
<dbReference type="GO" id="GO:0004850">
    <property type="term" value="F:uridine phosphorylase activity"/>
    <property type="evidence" value="ECO:0007669"/>
    <property type="project" value="TreeGrafter"/>
</dbReference>
<dbReference type="STRING" id="452.Lspi_1116"/>
<reference evidence="2 3" key="1">
    <citation type="submission" date="2015-11" db="EMBL/GenBank/DDBJ databases">
        <title>Genomic analysis of 38 Legionella species identifies large and diverse effector repertoires.</title>
        <authorList>
            <person name="Burstein D."/>
            <person name="Amaro F."/>
            <person name="Zusman T."/>
            <person name="Lifshitz Z."/>
            <person name="Cohen O."/>
            <person name="Gilbert J.A."/>
            <person name="Pupko T."/>
            <person name="Shuman H.A."/>
            <person name="Segal G."/>
        </authorList>
    </citation>
    <scope>NUCLEOTIDE SEQUENCE [LARGE SCALE GENOMIC DNA]</scope>
    <source>
        <strain evidence="2 3">Mt.St.Helens-9</strain>
    </source>
</reference>
<dbReference type="SUPFAM" id="SSF53167">
    <property type="entry name" value="Purine and uridine phosphorylases"/>
    <property type="match status" value="1"/>
</dbReference>
<dbReference type="PANTHER" id="PTHR43691:SF15">
    <property type="entry name" value="PHOSPHORYLASE, PUTATIVE-RELATED"/>
    <property type="match status" value="1"/>
</dbReference>
<accession>A0A0W0Z5A9</accession>